<protein>
    <submittedName>
        <fullName evidence="1">Uncharacterized protein</fullName>
    </submittedName>
</protein>
<reference evidence="1" key="1">
    <citation type="submission" date="2021-05" db="EMBL/GenBank/DDBJ databases">
        <authorList>
            <person name="Pietrasiak N."/>
            <person name="Ward R."/>
            <person name="Stajich J.E."/>
            <person name="Kurbessoian T."/>
        </authorList>
    </citation>
    <scope>NUCLEOTIDE SEQUENCE</scope>
    <source>
        <strain evidence="1">HA4357-MV3</strain>
    </source>
</reference>
<organism evidence="1 2">
    <name type="scientific">Pelatocladus maniniholoensis HA4357-MV3</name>
    <dbReference type="NCBI Taxonomy" id="1117104"/>
    <lineage>
        <taxon>Bacteria</taxon>
        <taxon>Bacillati</taxon>
        <taxon>Cyanobacteriota</taxon>
        <taxon>Cyanophyceae</taxon>
        <taxon>Nostocales</taxon>
        <taxon>Nostocaceae</taxon>
        <taxon>Pelatocladus</taxon>
    </lineage>
</organism>
<dbReference type="EMBL" id="JAHHHW010000164">
    <property type="protein sequence ID" value="MBW4435345.1"/>
    <property type="molecule type" value="Genomic_DNA"/>
</dbReference>
<dbReference type="Proteomes" id="UP000813215">
    <property type="component" value="Unassembled WGS sequence"/>
</dbReference>
<gene>
    <name evidence="1" type="ORF">KME28_27465</name>
</gene>
<evidence type="ECO:0000313" key="1">
    <source>
        <dbReference type="EMBL" id="MBW4435345.1"/>
    </source>
</evidence>
<comment type="caution">
    <text evidence="1">The sequence shown here is derived from an EMBL/GenBank/DDBJ whole genome shotgun (WGS) entry which is preliminary data.</text>
</comment>
<name>A0A9E3LXJ5_9NOST</name>
<dbReference type="AlphaFoldDB" id="A0A9E3LXJ5"/>
<reference evidence="1" key="2">
    <citation type="journal article" date="2022" name="Microbiol. Resour. Announc.">
        <title>Metagenome Sequencing to Explore Phylogenomics of Terrestrial Cyanobacteria.</title>
        <authorList>
            <person name="Ward R.D."/>
            <person name="Stajich J.E."/>
            <person name="Johansen J.R."/>
            <person name="Huntemann M."/>
            <person name="Clum A."/>
            <person name="Foster B."/>
            <person name="Foster B."/>
            <person name="Roux S."/>
            <person name="Palaniappan K."/>
            <person name="Varghese N."/>
            <person name="Mukherjee S."/>
            <person name="Reddy T.B.K."/>
            <person name="Daum C."/>
            <person name="Copeland A."/>
            <person name="Chen I.A."/>
            <person name="Ivanova N.N."/>
            <person name="Kyrpides N.C."/>
            <person name="Shapiro N."/>
            <person name="Eloe-Fadrosh E.A."/>
            <person name="Pietrasiak N."/>
        </authorList>
    </citation>
    <scope>NUCLEOTIDE SEQUENCE</scope>
    <source>
        <strain evidence="1">HA4357-MV3</strain>
    </source>
</reference>
<evidence type="ECO:0000313" key="2">
    <source>
        <dbReference type="Proteomes" id="UP000813215"/>
    </source>
</evidence>
<proteinExistence type="predicted"/>
<sequence>MDILVTVSKKSKQPTKNKTGKIMDIYNIGQTATVSNKSPKLLQAELVQFLIDSLQPQEGSCVNADKVYEKYCQNRTSFLSPDVMYTAFEAIAQEAKEFGFTLKVIRQNDHVYFSGVTFK</sequence>
<accession>A0A9E3LXJ5</accession>